<dbReference type="Pfam" id="PF08242">
    <property type="entry name" value="Methyltransf_12"/>
    <property type="match status" value="1"/>
</dbReference>
<keyword evidence="4" id="KW-0677">Repeat</keyword>
<feature type="domain" description="Carrier" evidence="6">
    <location>
        <begin position="3503"/>
        <end position="3578"/>
    </location>
</feature>
<dbReference type="InterPro" id="IPR000873">
    <property type="entry name" value="AMP-dep_synth/lig_dom"/>
</dbReference>
<dbReference type="InterPro" id="IPR009081">
    <property type="entry name" value="PP-bd_ACP"/>
</dbReference>
<dbReference type="SUPFAM" id="SSF47336">
    <property type="entry name" value="ACP-like"/>
    <property type="match status" value="4"/>
</dbReference>
<dbReference type="InterPro" id="IPR020845">
    <property type="entry name" value="AMP-binding_CS"/>
</dbReference>
<feature type="region of interest" description="Disordered" evidence="5">
    <location>
        <begin position="3482"/>
        <end position="3507"/>
    </location>
</feature>
<dbReference type="InterPro" id="IPR001031">
    <property type="entry name" value="Thioesterase"/>
</dbReference>
<dbReference type="SUPFAM" id="SSF56801">
    <property type="entry name" value="Acetyl-CoA synthetase-like"/>
    <property type="match status" value="4"/>
</dbReference>
<feature type="domain" description="Carrier" evidence="6">
    <location>
        <begin position="973"/>
        <end position="1048"/>
    </location>
</feature>
<dbReference type="InterPro" id="IPR029058">
    <property type="entry name" value="AB_hydrolase_fold"/>
</dbReference>
<dbReference type="PANTHER" id="PTHR45527">
    <property type="entry name" value="NONRIBOSOMAL PEPTIDE SYNTHETASE"/>
    <property type="match status" value="1"/>
</dbReference>
<dbReference type="Pfam" id="PF13193">
    <property type="entry name" value="AMP-binding_C"/>
    <property type="match status" value="3"/>
</dbReference>
<accession>A0ABW0E099</accession>
<evidence type="ECO:0000256" key="1">
    <source>
        <dbReference type="ARBA" id="ARBA00001957"/>
    </source>
</evidence>
<dbReference type="CDD" id="cd12117">
    <property type="entry name" value="A_NRPS_Srf_like"/>
    <property type="match status" value="1"/>
</dbReference>
<feature type="domain" description="Carrier" evidence="6">
    <location>
        <begin position="2435"/>
        <end position="2510"/>
    </location>
</feature>
<dbReference type="RefSeq" id="WP_344560002.1">
    <property type="nucleotide sequence ID" value="NZ_JBHSKN010000021.1"/>
</dbReference>
<dbReference type="Gene3D" id="3.40.50.1820">
    <property type="entry name" value="alpha/beta hydrolase"/>
    <property type="match status" value="1"/>
</dbReference>
<dbReference type="InterPro" id="IPR045851">
    <property type="entry name" value="AMP-bd_C_sf"/>
</dbReference>
<keyword evidence="3" id="KW-0597">Phosphoprotein</keyword>
<dbReference type="Gene3D" id="3.40.50.150">
    <property type="entry name" value="Vaccinia Virus protein VP39"/>
    <property type="match status" value="1"/>
</dbReference>
<dbReference type="NCBIfam" id="NF003417">
    <property type="entry name" value="PRK04813.1"/>
    <property type="match status" value="5"/>
</dbReference>
<dbReference type="SUPFAM" id="SSF53474">
    <property type="entry name" value="alpha/beta-Hydrolases"/>
    <property type="match status" value="1"/>
</dbReference>
<dbReference type="Gene3D" id="1.10.1200.10">
    <property type="entry name" value="ACP-like"/>
    <property type="match status" value="3"/>
</dbReference>
<name>A0ABW0E099_9ACTN</name>
<comment type="caution">
    <text evidence="7">The sequence shown here is derived from an EMBL/GenBank/DDBJ whole genome shotgun (WGS) entry which is preliminary data.</text>
</comment>
<feature type="compositionally biased region" description="Basic and acidic residues" evidence="5">
    <location>
        <begin position="3496"/>
        <end position="3507"/>
    </location>
</feature>
<dbReference type="PROSITE" id="PS00012">
    <property type="entry name" value="PHOSPHOPANTETHEINE"/>
    <property type="match status" value="4"/>
</dbReference>
<dbReference type="InterPro" id="IPR023213">
    <property type="entry name" value="CAT-like_dom_sf"/>
</dbReference>
<evidence type="ECO:0000313" key="8">
    <source>
        <dbReference type="Proteomes" id="UP001596035"/>
    </source>
</evidence>
<protein>
    <submittedName>
        <fullName evidence="7">Amino acid adenylation domain-containing protein</fullName>
    </submittedName>
</protein>
<dbReference type="SUPFAM" id="SSF53335">
    <property type="entry name" value="S-adenosyl-L-methionine-dependent methyltransferases"/>
    <property type="match status" value="1"/>
</dbReference>
<dbReference type="SMART" id="SM00823">
    <property type="entry name" value="PKS_PP"/>
    <property type="match status" value="4"/>
</dbReference>
<dbReference type="Gene3D" id="3.40.50.980">
    <property type="match status" value="8"/>
</dbReference>
<comment type="cofactor">
    <cofactor evidence="1">
        <name>pantetheine 4'-phosphate</name>
        <dbReference type="ChEBI" id="CHEBI:47942"/>
    </cofactor>
</comment>
<dbReference type="InterPro" id="IPR010071">
    <property type="entry name" value="AA_adenyl_dom"/>
</dbReference>
<dbReference type="Pfam" id="PF00501">
    <property type="entry name" value="AMP-binding"/>
    <property type="match status" value="4"/>
</dbReference>
<keyword evidence="2" id="KW-0596">Phosphopantetheine</keyword>
<dbReference type="InterPro" id="IPR036736">
    <property type="entry name" value="ACP-like_sf"/>
</dbReference>
<sequence>MIPLSFAQRRLWFLEQMGEGGVAYHLPLQVRLSGELDRAALRAALTDLVERHEALRTVFHDHDGEPEQVILEPARDVGLPVVPAGAGELERLLDEAAAQPFDLAREIPLRATLFELGPTEHVLLLVVHHIAGDGWSMAPLARDVATAYTARRNGSAPDWEPLPVQYADYALWQRDLLSDEDVPSSRLSRQLTHWRTALAGLPDQLALPFDRPRGTRSAREGGFVSFDVDADTHRGLAALARERGASMFMVLHAGLSALLTRLGAGDDIPIGVPVAGRTEEALEDLVGFFVNTLVVRADTSGDPAFADLVGRVRRFALGALSHQDVPFERLVEAINPRRSTSRHPLFQVLLAVQNNTAVTPELPGLAVTAEQRQLPVARFDLAVHVHERFTDAGEPAGLRCRLDFRSDLFDRATAEAIATRFTRLLTTFALRPDLALSRAELTDAAERDLVLRQWNGAPRDVPFEGVVDRFRAQAAATPDAAAVVCGPETLTYARLDARTDRLAAILAERGAGPERFVAVMLPRTADLVAAPLAALKSGAAYVPVDADYPTERIAYLLDDSRPAVVVTVASLAGRLPRSCPPVLLLDDPGTARRLAADEPTPPPASPRPQQLAYVIYTSGSTGRPKGVGIPHAALAAYASWAGAAYPAAGRPSATGSTLLHASISFDATVTSIYPPLVSGGSVRVGVLDLAGTRDQEVPSPPGFLKATPSHLPILDELPAGFSPSDTLMLGGEALYGEAVTAWRSAHPEVELINAYGPTEATVNCAEHRIPAGTELPGGPVPIGRPYWNTGIYVLDEWLRPAPVGVPGEMYVSGPLLARGYLGRAGLTSERFVANPFGPPGERMYRTGDVAYWRPDGQLQYVGRVDAQVKLRGFRIELGEIQAVLAEQPEVLAAVAVLRDDLPGGPGIVGYVVPAAGAAPDLAGIRRGAAEVLPEYMVPTAVVSLDAIPLTFSGKLDRAALPAPDLVGGRTGRDPRTPQEEILCAIFAELLGLERVGADDDFFRLGGHSLLATRLVGRVRVAFGAELPIRAVFETATPEGLAARLAGAGRARTALRRAQDRPAAVPLSYAQRRMWFLQKMDPGSSAYNVSRVIRVRGDLDRDALTAAVHDLVSRHESLRTLFVEADGIPAQRIVEAEDARPLVEFLPLGEEASRTAPAEIAGRGFDLAADLPIRVHVFEVAPAEHLLLLVMHHIAGDGWSMLPLSRDLATAYAARVDGRAPDWRPLPVQYSDYTLWQRDLLGTEDDPDSPIARQTGFWKQALAGVPLDLDLPADRTRPAVLGSTAGTVEVRVPAQLHGRLLHLAREHGVSLFMVLQAAVASLITRLGGGCDIPLGTPIAGRTDAALDDLIGFFVNTLVLRTDTSGDPTVAELLARVRETDLAAYANQDVPFERLVEVLNPVRSLARHPLFQVFLALQNNAAATLDFPGLDATVEPDATVSAKFDLAFNLRERFGEDGRPLGIGGAVEFAADLFETGTVAEIADRLVAVLEAFAADPQARIGALDVLSDSEREWLAARGAFPAPPRRTVLDLIRDQVRSRPRAVAVKAGPRALTYQELDARSDAVAERLAAAGAGPETPVGVFLERSPELVVAVLGVLKAGCVHVPLHEAYPAERLRWILDDAGVGLVLADGTGDVHDVAGDRQVLLVTPSDPPAGPAAAPPPGVTDPGQLAYVMYTSGSTGTPKGVAIPHSGLLALVEDPGWHSGRHERVLMHAPYAFDISDYELWVPLTQGGCVVLAPGGRLGVDDLARLIEAERITSVHFTAGLFRVVAEEAPECLAGVSEVLAGGDVVPPSAVENLLRACPGVVFRQLYGPTETTLCAAQFEVGAPYTAGSRLPLGHALAGARIHVLDERLRPVPPGVVGEIYIEGAGLARGYLSRPDLTAERFVASPYGPAGTRMYRTGDLGRWNRARQLEFAGRADDQVKVRGFRVEPGEVAAELSRHPAVAQVEVLAREDHTGQTRLVGYVVPDWAGQEDRLEEGKRAQVAEWQQIYDTMYGAAPQAAFGKDFSGWNSSYDGEPIPLEQMTEWQAATVGRIRSLTPRRVLEIGVGGGLILSQLAAGCEAYWGTDFSAEAIGTLRREVEARPELADVVRLRQQGADDMSGLPTGFFDTVIVNSVVQYFPNAEYLESVLRQVVELLVPGGAVFLGDIRHLGLLRPFHTAVEAAGATAGDAAALRRAVDRRVVREKELLVTPEYFHTLGDVFPDVGCVDVRAKRAEFHNELSRYRYDVVLHKRTVTPVDARLVPWTEAGGLEGIAALLERERPAALRLVGVPNRRVAHEAAAAHVLFAGDSLDDVRAALARPTGVDPADVERFAAGHGFRTVTTWSATDADHGALDHLLLDTETFPDDMPVPTRPPQAPPRTRTGPLINSPVTFRESGGLGLLLRGHLSGRLPDYMVPSMFVVLDALPVTANGKLDRAALPTPDFAGEASGRAPGDAYEEQLCTLFGQVLGLPRVGADDDFFALGGHSLLAIRLVNSVRSVFGAELSVRAVFETPRVSDLARVIASAERAGRPRLTAAERPAVVPLSPAQRRLWFLHRLEGPTGVYNIPMALRLTGSLDRPGLEAALRDVVARHESLRTVFHDSDGEPCQVVLDDAAVELPPTRAAGADLARVLAEAAAEGFDLAHQVPIRATLFKTGADEHVLLVVVHHIAADGWSMAPLARDLVTAYTARLAGRAPDFPPLPVQYADYTLWQRSLLGADDDPAGELARQTAYWAETLAGLPAELALPADRPRSAAADHAGAVTTFTVPRELHAGLRELAGRHNVSLYMVVQAALAAVLTRLGAGTDIPLGGPIAGRGDAALNDLVGFFVNTLVHRVDTGGDPAFADLLERVSRNSLAAYANQDVPFERLVEVLNPPRSMGRHPLFQVMLTMQNNVEPDLALPGLVAEALDVRPDRAKFDLDIELRERLTPDRAPDGMQGRVVFRTHLFDPESVERLTGRLVRFLAAVARDQQVRIGAVDILEPGERERLLHHGNALPAPPAGSATPPGGDPAALFEARVAERPEAVAVVCRGVEWSYARLDAEANRLARRLVRLGAGPERFVAVAVPRSAETIAVLLAVLKTGAAYLPVDPGYPAARNAYVLADVSPVLLVTTSDAAALLPEAHGVTRLVLDDPGERATVDALSPDRLGDAGQHPDRAAYVIHTSGSTGRPKGVVVSRRSMAALVAWAVAAFGRDGLARVLAATSLSFDVSVFEIFAPLAAGGSIEVARDLLAVADRPFTGSLASGVPSVVSVLLREAAAEPAPATDEPVLAVDRMVLAGEALTEEVVEQIRRSVPGCAVANIYGPTEATVYSTAWYSDGGAGRPLIGRPLTHTRVYVLDDRLQPVPAGVPGELYIAGSGVARGYLGRPALSAERFVADPFGEPGTRMYRTADLVRWTTDGQIDYLGRVDDQVKIRGFRVELGEVETALRRMPGVAEAAAAVRGTAGGDQRLVGYVVPAPDASADPARLRRELASVLPDHMVPGVIVTVGSLPLTSSGKLDRKALPAPDPGSGERSRREPRTPLEEQLCAVFAELAGAGAVGVDESFFDIGGHSLMAVKLTNRIRARYGVDLPLRTVFEAPTVEELAVRIGESDHTSVPLAPMPRPRTVPLSFAQRRLWFLNRLEGPSATYNVPVAVRLSGALDRTALAAAVRDVIRRHESLRTVFPESEGEPRQVVAETWPDLDVVDHDGADDATLERELTALAARGFDLAREIPVRVTLIVREPDEHVLLFVFHHIATDGGSTEVLLRDLSTAYRARTNGGEPPFPPLPVQYADFAIWQRDRLGTETDENSPLARQLAFWRDELAGLPAELTLPADRPRPAVPSHRGGAVRFDVDATTHRRLTELAGTLGASTFMVMNAAVAALLVRLGAGADIPVGTPVSGRTDEALDDLVGFFAGTLVLRLDAHGDPGFGELVERARKTALTAYAHQDVPFEMLVEALNPERTPARHPLFQVMIALRNGSATPPALAGIRAEAHEVEVPAAKFDLEFDLVEERDATGARGMRGVLRYSSDLFDRSTAEGMAERFVGLLRHVAVRPEAPISSADILLPGEGALLETLRSGTAGPRPAVFPDLFEAQVRRTPHRTALVCGDDEISYTELNRRANRLARYLVAAGAGPEGLVALRLPRSVEQVVATLAVLKSGAAFLPVDPAYPAERVRLVLDDARPGLVVDPALLGDPETAARIARESGADLAPGDRLASLTPGHPAYVIHTSGSTGRPNGVVVTHAGIAGLAGSQIAGFAVDERSRVLQFASPSFDAAFSELCMALLAGAALVVAPQEELMPGAPLTQLLAARSVSHLTLPPAALPLMSDDSLAALTTLAVAGDALPRDAVRRLAGRVRLLNAYGPTETTVCATMSEPLDPDGPPTIGTGVDGVGLRVLDPSLRPVPTGVPGELYVSGPALARGYLGRPALTASRFVADPYGPAGTRMYRTGDLVRHDGDGRLHFLGRSDDQVKVRGFRVEPGNVEAELAALPGVAQAAAVVRDDRLLAYVVPGPGAVPDPSALRRQLASRLPGYLVPTAIVVLEALPLSPNGKLDRAALPAPDLGTAGGREPRDEREKALCEVFAEVLGVPAVSVEDDFFELGGHSLLAAKLISRLRSVLGVEVGLRQLFEAPTPARLAATADQVRGAGGDFEAVHPLRSGGGLPPLFCVHPAGGLAWSFSGLTAYIPADRPVIGLQSRAVADPPAHGPDSIGEMAEDHLARMLEVCPDGPYHLVGWSVGGLIAHEIAVRLERRGKRVGLLAVLDAYPLHDVGGLPSGSPGQAVRREMAGSSDAEWSADLAERLTRAYERNTRAAAHFTPGVFHGTLLLFRATRKPEGHGLTARLWHPHVVGSVEEHLVHCGHEDMTRPESLAAIGPVLAARLAELG</sequence>
<dbReference type="InterPro" id="IPR029063">
    <property type="entry name" value="SAM-dependent_MTases_sf"/>
</dbReference>
<dbReference type="CDD" id="cd02440">
    <property type="entry name" value="AdoMet_MTases"/>
    <property type="match status" value="1"/>
</dbReference>
<dbReference type="EMBL" id="JBHSKN010000021">
    <property type="protein sequence ID" value="MFC5243064.1"/>
    <property type="molecule type" value="Genomic_DNA"/>
</dbReference>
<dbReference type="CDD" id="cd19540">
    <property type="entry name" value="LCL_NRPS-like"/>
    <property type="match status" value="4"/>
</dbReference>
<dbReference type="Proteomes" id="UP001596035">
    <property type="component" value="Unassembled WGS sequence"/>
</dbReference>
<evidence type="ECO:0000256" key="5">
    <source>
        <dbReference type="SAM" id="MobiDB-lite"/>
    </source>
</evidence>
<evidence type="ECO:0000256" key="3">
    <source>
        <dbReference type="ARBA" id="ARBA00022553"/>
    </source>
</evidence>
<dbReference type="Gene3D" id="3.30.559.10">
    <property type="entry name" value="Chloramphenicol acetyltransferase-like domain"/>
    <property type="match status" value="4"/>
</dbReference>
<dbReference type="Gene3D" id="3.30.559.30">
    <property type="entry name" value="Nonribosomal peptide synthetase, condensation domain"/>
    <property type="match status" value="4"/>
</dbReference>
<dbReference type="InterPro" id="IPR025110">
    <property type="entry name" value="AMP-bd_C"/>
</dbReference>
<dbReference type="NCBIfam" id="TIGR01733">
    <property type="entry name" value="AA-adenyl-dom"/>
    <property type="match status" value="4"/>
</dbReference>
<keyword evidence="8" id="KW-1185">Reference proteome</keyword>
<dbReference type="InterPro" id="IPR001242">
    <property type="entry name" value="Condensation_dom"/>
</dbReference>
<dbReference type="CDD" id="cd05930">
    <property type="entry name" value="A_NRPS"/>
    <property type="match status" value="2"/>
</dbReference>
<dbReference type="InterPro" id="IPR013217">
    <property type="entry name" value="Methyltransf_12"/>
</dbReference>
<organism evidence="7 8">
    <name type="scientific">Streptomyces atrovirens</name>
    <dbReference type="NCBI Taxonomy" id="285556"/>
    <lineage>
        <taxon>Bacteria</taxon>
        <taxon>Bacillati</taxon>
        <taxon>Actinomycetota</taxon>
        <taxon>Actinomycetes</taxon>
        <taxon>Kitasatosporales</taxon>
        <taxon>Streptomycetaceae</taxon>
        <taxon>Streptomyces</taxon>
    </lineage>
</organism>
<feature type="region of interest" description="Disordered" evidence="5">
    <location>
        <begin position="2346"/>
        <end position="2372"/>
    </location>
</feature>
<dbReference type="PROSITE" id="PS00455">
    <property type="entry name" value="AMP_BINDING"/>
    <property type="match status" value="3"/>
</dbReference>
<evidence type="ECO:0000256" key="2">
    <source>
        <dbReference type="ARBA" id="ARBA00022450"/>
    </source>
</evidence>
<gene>
    <name evidence="7" type="ORF">ACFPWV_24645</name>
</gene>
<evidence type="ECO:0000256" key="4">
    <source>
        <dbReference type="ARBA" id="ARBA00022737"/>
    </source>
</evidence>
<dbReference type="PANTHER" id="PTHR45527:SF1">
    <property type="entry name" value="FATTY ACID SYNTHASE"/>
    <property type="match status" value="1"/>
</dbReference>
<evidence type="ECO:0000259" key="6">
    <source>
        <dbReference type="PROSITE" id="PS50075"/>
    </source>
</evidence>
<dbReference type="SUPFAM" id="SSF52777">
    <property type="entry name" value="CoA-dependent acyltransferases"/>
    <property type="match status" value="8"/>
</dbReference>
<reference evidence="8" key="1">
    <citation type="journal article" date="2019" name="Int. J. Syst. Evol. Microbiol.">
        <title>The Global Catalogue of Microorganisms (GCM) 10K type strain sequencing project: providing services to taxonomists for standard genome sequencing and annotation.</title>
        <authorList>
            <consortium name="The Broad Institute Genomics Platform"/>
            <consortium name="The Broad Institute Genome Sequencing Center for Infectious Disease"/>
            <person name="Wu L."/>
            <person name="Ma J."/>
        </authorList>
    </citation>
    <scope>NUCLEOTIDE SEQUENCE [LARGE SCALE GENOMIC DNA]</scope>
    <source>
        <strain evidence="8">CGMCC 4.7131</strain>
    </source>
</reference>
<dbReference type="CDD" id="cd17652">
    <property type="entry name" value="A_NRPS_CmdD_like"/>
    <property type="match status" value="1"/>
</dbReference>
<feature type="domain" description="Carrier" evidence="6">
    <location>
        <begin position="4539"/>
        <end position="4614"/>
    </location>
</feature>
<dbReference type="Gene3D" id="3.30.300.30">
    <property type="match status" value="5"/>
</dbReference>
<dbReference type="Gene3D" id="2.30.38.10">
    <property type="entry name" value="Luciferase, Domain 3"/>
    <property type="match status" value="4"/>
</dbReference>
<dbReference type="PROSITE" id="PS50075">
    <property type="entry name" value="CARRIER"/>
    <property type="match status" value="4"/>
</dbReference>
<dbReference type="InterPro" id="IPR006162">
    <property type="entry name" value="Ppantetheine_attach_site"/>
</dbReference>
<dbReference type="Pfam" id="PF00668">
    <property type="entry name" value="Condensation"/>
    <property type="match status" value="4"/>
</dbReference>
<evidence type="ECO:0000313" key="7">
    <source>
        <dbReference type="EMBL" id="MFC5243064.1"/>
    </source>
</evidence>
<dbReference type="InterPro" id="IPR020806">
    <property type="entry name" value="PKS_PP-bd"/>
</dbReference>
<dbReference type="Pfam" id="PF00550">
    <property type="entry name" value="PP-binding"/>
    <property type="match status" value="4"/>
</dbReference>
<proteinExistence type="predicted"/>
<dbReference type="Pfam" id="PF00975">
    <property type="entry name" value="Thioesterase"/>
    <property type="match status" value="1"/>
</dbReference>